<dbReference type="InterPro" id="IPR006917">
    <property type="entry name" value="SOUL_heme-bd"/>
</dbReference>
<sequence length="210" mass="22905">MIKKLALAAAGIGVMALGSAAALAQYEQRTEEPDFTAIVEDGDFALREYPSIVVAEVWHTGTRERASSAGFRRLAAYIFAQDRGGEAIAMTAPVIQDAPEQIAMTAPVMQDEGEAGRWRTRFVMPAEYTLETLPPAPDDITLTEIPARRMAVIRFSGWGQTLALTQKEAELRAWMADRDLTAAGNAEYAFYNSPAVPGPMRRNEVMIPVG</sequence>
<organism evidence="2 3">
    <name type="scientific">Aurantiacibacter marinus</name>
    <dbReference type="NCBI Taxonomy" id="874156"/>
    <lineage>
        <taxon>Bacteria</taxon>
        <taxon>Pseudomonadati</taxon>
        <taxon>Pseudomonadota</taxon>
        <taxon>Alphaproteobacteria</taxon>
        <taxon>Sphingomonadales</taxon>
        <taxon>Erythrobacteraceae</taxon>
        <taxon>Aurantiacibacter</taxon>
    </lineage>
</organism>
<proteinExistence type="predicted"/>
<dbReference type="EMBL" id="LBHU01000003">
    <property type="protein sequence ID" value="KLI63211.1"/>
    <property type="molecule type" value="Genomic_DNA"/>
</dbReference>
<dbReference type="PANTHER" id="PTHR11220:SF58">
    <property type="entry name" value="SOUL HEME-BINDING FAMILY PROTEIN"/>
    <property type="match status" value="1"/>
</dbReference>
<dbReference type="Proteomes" id="UP000053455">
    <property type="component" value="Unassembled WGS sequence"/>
</dbReference>
<dbReference type="AlphaFoldDB" id="A0A0H0XMG7"/>
<feature type="chain" id="PRO_5002589001" description="Heme-binding protein" evidence="1">
    <location>
        <begin position="25"/>
        <end position="210"/>
    </location>
</feature>
<evidence type="ECO:0000313" key="2">
    <source>
        <dbReference type="EMBL" id="KLI63211.1"/>
    </source>
</evidence>
<dbReference type="Pfam" id="PF04832">
    <property type="entry name" value="SOUL"/>
    <property type="match status" value="1"/>
</dbReference>
<evidence type="ECO:0000313" key="3">
    <source>
        <dbReference type="Proteomes" id="UP000053455"/>
    </source>
</evidence>
<dbReference type="PANTHER" id="PTHR11220">
    <property type="entry name" value="HEME-BINDING PROTEIN-RELATED"/>
    <property type="match status" value="1"/>
</dbReference>
<comment type="caution">
    <text evidence="2">The sequence shown here is derived from an EMBL/GenBank/DDBJ whole genome shotgun (WGS) entry which is preliminary data.</text>
</comment>
<protein>
    <recommendedName>
        <fullName evidence="4">Heme-binding protein</fullName>
    </recommendedName>
</protein>
<dbReference type="STRING" id="874156.GCA_001021555_02221"/>
<dbReference type="InterPro" id="IPR011256">
    <property type="entry name" value="Reg_factor_effector_dom_sf"/>
</dbReference>
<evidence type="ECO:0008006" key="4">
    <source>
        <dbReference type="Google" id="ProtNLM"/>
    </source>
</evidence>
<dbReference type="SUPFAM" id="SSF55136">
    <property type="entry name" value="Probable bacterial effector-binding domain"/>
    <property type="match status" value="1"/>
</dbReference>
<reference evidence="2 3" key="1">
    <citation type="submission" date="2015-04" db="EMBL/GenBank/DDBJ databases">
        <title>The draft genome sequence of Erythrobacter marinus HWDM-33.</title>
        <authorList>
            <person name="Zhuang L."/>
            <person name="Liu Y."/>
            <person name="Shao Z."/>
        </authorList>
    </citation>
    <scope>NUCLEOTIDE SEQUENCE [LARGE SCALE GENOMIC DNA]</scope>
    <source>
        <strain evidence="2 3">HWDM-33</strain>
    </source>
</reference>
<dbReference type="OrthoDB" id="2156220at2"/>
<dbReference type="Gene3D" id="3.20.80.10">
    <property type="entry name" value="Regulatory factor, effector binding domain"/>
    <property type="match status" value="1"/>
</dbReference>
<gene>
    <name evidence="2" type="ORF">AAV99_11070</name>
</gene>
<dbReference type="RefSeq" id="WP_047094105.1">
    <property type="nucleotide sequence ID" value="NZ_LBHU01000003.1"/>
</dbReference>
<evidence type="ECO:0000256" key="1">
    <source>
        <dbReference type="SAM" id="SignalP"/>
    </source>
</evidence>
<feature type="signal peptide" evidence="1">
    <location>
        <begin position="1"/>
        <end position="24"/>
    </location>
</feature>
<keyword evidence="3" id="KW-1185">Reference proteome</keyword>
<keyword evidence="1" id="KW-0732">Signal</keyword>
<dbReference type="PATRIC" id="fig|874156.12.peg.2271"/>
<accession>A0A0H0XMG7</accession>
<name>A0A0H0XMG7_9SPHN</name>